<evidence type="ECO:0000256" key="5">
    <source>
        <dbReference type="ARBA" id="ARBA00022679"/>
    </source>
</evidence>
<evidence type="ECO:0000256" key="14">
    <source>
        <dbReference type="PROSITE-ProRule" id="PRU00723"/>
    </source>
</evidence>
<protein>
    <recommendedName>
        <fullName evidence="21">tRNA (cytosine(34)-C(5))-methyltransferase</fullName>
    </recommendedName>
</protein>
<keyword evidence="6 15" id="KW-0949">S-adenosyl-L-methionine</keyword>
<dbReference type="InterPro" id="IPR029063">
    <property type="entry name" value="SAM-dependent_MTases_sf"/>
</dbReference>
<evidence type="ECO:0000313" key="20">
    <source>
        <dbReference type="Proteomes" id="UP000318571"/>
    </source>
</evidence>
<dbReference type="GO" id="GO:0008173">
    <property type="term" value="F:RNA methyltransferase activity"/>
    <property type="evidence" value="ECO:0007669"/>
    <property type="project" value="InterPro"/>
</dbReference>
<evidence type="ECO:0000256" key="3">
    <source>
        <dbReference type="ARBA" id="ARBA00022603"/>
    </source>
</evidence>
<evidence type="ECO:0000259" key="17">
    <source>
        <dbReference type="PROSITE" id="PS50103"/>
    </source>
</evidence>
<accession>A0A553PDS8</accession>
<evidence type="ECO:0000256" key="1">
    <source>
        <dbReference type="ARBA" id="ARBA00001971"/>
    </source>
</evidence>
<dbReference type="SUPFAM" id="SSF90229">
    <property type="entry name" value="CCCH zinc finger"/>
    <property type="match status" value="1"/>
</dbReference>
<proteinExistence type="inferred from homology"/>
<dbReference type="PROSITE" id="PS51686">
    <property type="entry name" value="SAM_MT_RSMB_NOP"/>
    <property type="match status" value="1"/>
</dbReference>
<comment type="cofactor">
    <cofactor evidence="1">
        <name>heme</name>
        <dbReference type="ChEBI" id="CHEBI:30413"/>
    </cofactor>
</comment>
<keyword evidence="7 14" id="KW-0479">Metal-binding</keyword>
<keyword evidence="8 14" id="KW-0863">Zinc-finger</keyword>
<dbReference type="GO" id="GO:0016705">
    <property type="term" value="F:oxidoreductase activity, acting on paired donors, with incorporation or reduction of molecular oxygen"/>
    <property type="evidence" value="ECO:0007669"/>
    <property type="project" value="InterPro"/>
</dbReference>
<dbReference type="InterPro" id="IPR023267">
    <property type="entry name" value="RCMT"/>
</dbReference>
<dbReference type="FunFam" id="1.10.630.10:FF:000006">
    <property type="entry name" value="Cytochrome P450 302a1, mitochondrial"/>
    <property type="match status" value="1"/>
</dbReference>
<dbReference type="GO" id="GO:0005506">
    <property type="term" value="F:iron ion binding"/>
    <property type="evidence" value="ECO:0007669"/>
    <property type="project" value="InterPro"/>
</dbReference>
<dbReference type="InterPro" id="IPR036396">
    <property type="entry name" value="Cyt_P450_sf"/>
</dbReference>
<comment type="caution">
    <text evidence="15">Lacks conserved residue(s) required for the propagation of feature annotation.</text>
</comment>
<name>A0A553PDS8_TIGCA</name>
<gene>
    <name evidence="19" type="ORF">TCAL_08563</name>
</gene>
<sequence length="1496" mass="171858">MGHLIRKQSTLTAVSGPKPWTEIPGPPKIPFLGNFLFIRAPGIESRPWNTHLMFSYLGDKYGDMCRIEIPLRPPFVMLFTPELCEKLYRSIGPRPVRPGFLALDYIRKRDPVFDNAKGLLTSQGEEWHQFRRQVQKPMLNPKSVLPYTKHLENISDEFIETMIAEKLDDKREVSAEFLNDLYKWACESVCLIALNTRMGCLEKNLSPDSEQLKIINGVSTILKTTASLDNGIHVWKYFPTAKLREFENAAQVFKETCFKHIHVALETIKAQPDDPTAEKTLLEQFHAKGCDEATTVVMALDMIFGGIDTTSHTVAFALYNLAMNPEVQEKTFQEIKTALPNTDSSLPDAVRKLPYLKSVIKETLRVNPAAIANARTLTEPLELNGYLLEPETNVVPFHYYMMNSERFVKDAKQFKPERWLKDHPFYQKINPFMALPFGHGVRMCIGKRFAEQEVEIMLMKLLRKYRVEWHYGPMEVRIHTLAFPHTPLKFRFLPRTRCFSMMPEEVRNQRGEYFTVTKTNKNFEEFYQSQNTCQDWDQCLDYMRRCLLQSIRVNRNRPQSARVIQNVLQDFASSTENRVDEVQLRQMEWDPYVWQFSSTRWDLHLHPEINPFLHHQFSNGNIYRQELVSMMPVHFLNIQPHHKVLDICAAPGSKTKQALESLHARNTSAEFIPPGFVIANEFDPGRCLKLACNVNSYASPCVMLMNHEGSRFPDIPDVDQDGNLIPMKFDRIICDVPCSGDGTIRKNQNIWTAWTPGAGNHRHQIQYRILRRSVELLEKDGLIAYSSCAINPIENEAVLQRILSESQGALEILKCPPQPGINYLQGHTNWRVFDSEMTEYTNWSEVPKRFTSQVLPEMFPSGLFNEQLRRSMRFLPHLMNDGGFFVAILKKKSNHMPWERSECHFKMPEKSLETKFRALSGIARWDKSHGRLFKKMWIPLKTSLSDREAVAKALEFYFPSGFLQSDHLHSVKNDLTSKLWLANPRLLAIKERFHKTSPQGYNMFKLGLLAFVKDKKTHVTSCPFKPSKGPAGNLLLPHIKRAVRLSSEDFKIVLENPNPNVEFRKHLSAEGIAALSELSPPGNCKLSVHFKGESDIVLECLAFVGHNIVEIQVTTHERSLMDAPTISGQVVHKRTPSKKICFLDIQISPSISSAEPHTSPIPISITKKTAILKSWVGHPDLMKEALKGKSKIHVGDQVRFEVFDEDRRQRNEENDNSKRDDKPENTNNTDNDIEEVTVKSFTILERWAEKNPVVAFLPIPPTATIQTKIVDSSCPDEKLKICKFWLNTGQCPKQENCAFDHIAQEQLVLQRRKYVLDKLKRHVAGGVRGDVGFELKVKRKIGSSVLTIDPRSPTSTRKRWQTKLLKKDPSCQLPSHTQHLFDEAFLAQLECRPSLIFGMHPDEATEPIVDLSLKYNIPFAVVPCCVFAHLNPNRRLKNGSEPTTYEHFCQFLREKSPELVEESLGFRGRDRISRQGNVSKILHWIGKKVQRPDECI</sequence>
<dbReference type="GO" id="GO:0003723">
    <property type="term" value="F:RNA binding"/>
    <property type="evidence" value="ECO:0007669"/>
    <property type="project" value="UniProtKB-UniRule"/>
</dbReference>
<feature type="binding site" evidence="15">
    <location>
        <position position="735"/>
    </location>
    <ligand>
        <name>S-adenosyl-L-methionine</name>
        <dbReference type="ChEBI" id="CHEBI:59789"/>
    </ligand>
</feature>
<evidence type="ECO:0000256" key="10">
    <source>
        <dbReference type="ARBA" id="ARBA00022884"/>
    </source>
</evidence>
<dbReference type="PRINTS" id="PR02008">
    <property type="entry name" value="RCMTFAMILY"/>
</dbReference>
<keyword evidence="12" id="KW-0408">Iron</keyword>
<dbReference type="InterPro" id="IPR001128">
    <property type="entry name" value="Cyt_P450"/>
</dbReference>
<dbReference type="InterPro" id="IPR017972">
    <property type="entry name" value="Cyt_P450_CS"/>
</dbReference>
<evidence type="ECO:0000256" key="9">
    <source>
        <dbReference type="ARBA" id="ARBA00022833"/>
    </source>
</evidence>
<evidence type="ECO:0008006" key="21">
    <source>
        <dbReference type="Google" id="ProtNLM"/>
    </source>
</evidence>
<keyword evidence="13" id="KW-0503">Monooxygenase</keyword>
<dbReference type="InterPro" id="IPR036855">
    <property type="entry name" value="Znf_CCCH_sf"/>
</dbReference>
<feature type="compositionally biased region" description="Basic and acidic residues" evidence="16">
    <location>
        <begin position="1203"/>
        <end position="1224"/>
    </location>
</feature>
<dbReference type="SMART" id="SM00356">
    <property type="entry name" value="ZnF_C3H1"/>
    <property type="match status" value="1"/>
</dbReference>
<feature type="domain" description="SAM-dependent MTase RsmB/NOP-type" evidence="18">
    <location>
        <begin position="539"/>
        <end position="892"/>
    </location>
</feature>
<dbReference type="EMBL" id="VCGU01000005">
    <property type="protein sequence ID" value="TRY75833.1"/>
    <property type="molecule type" value="Genomic_DNA"/>
</dbReference>
<comment type="similarity">
    <text evidence="2">Belongs to the cytochrome P450 family.</text>
</comment>
<dbReference type="GO" id="GO:0020037">
    <property type="term" value="F:heme binding"/>
    <property type="evidence" value="ECO:0007669"/>
    <property type="project" value="InterPro"/>
</dbReference>
<feature type="binding site" evidence="15">
    <location>
        <position position="681"/>
    </location>
    <ligand>
        <name>S-adenosyl-L-methionine</name>
        <dbReference type="ChEBI" id="CHEBI:59789"/>
    </ligand>
</feature>
<comment type="caution">
    <text evidence="19">The sequence shown here is derived from an EMBL/GenBank/DDBJ whole genome shotgun (WGS) entry which is preliminary data.</text>
</comment>
<comment type="similarity">
    <text evidence="15">Belongs to the class I-like SAM-binding methyltransferase superfamily. RsmB/NOP family.</text>
</comment>
<feature type="active site" description="Nucleophile" evidence="15">
    <location>
        <position position="788"/>
    </location>
</feature>
<keyword evidence="3 15" id="KW-0489">Methyltransferase</keyword>
<dbReference type="GO" id="GO:0008270">
    <property type="term" value="F:zinc ion binding"/>
    <property type="evidence" value="ECO:0007669"/>
    <property type="project" value="UniProtKB-KW"/>
</dbReference>
<dbReference type="Gene3D" id="4.10.1000.10">
    <property type="entry name" value="Zinc finger, CCCH-type"/>
    <property type="match status" value="1"/>
</dbReference>
<evidence type="ECO:0000256" key="6">
    <source>
        <dbReference type="ARBA" id="ARBA00022691"/>
    </source>
</evidence>
<dbReference type="GO" id="GO:0001510">
    <property type="term" value="P:RNA methylation"/>
    <property type="evidence" value="ECO:0007669"/>
    <property type="project" value="InterPro"/>
</dbReference>
<dbReference type="InterPro" id="IPR049560">
    <property type="entry name" value="MeTrfase_RsmB-F_NOP2_cat"/>
</dbReference>
<dbReference type="Pfam" id="PF01189">
    <property type="entry name" value="Methyltr_RsmB-F"/>
    <property type="match status" value="1"/>
</dbReference>
<dbReference type="PROSITE" id="PS50103">
    <property type="entry name" value="ZF_C3H1"/>
    <property type="match status" value="1"/>
</dbReference>
<dbReference type="SUPFAM" id="SSF48264">
    <property type="entry name" value="Cytochrome P450"/>
    <property type="match status" value="1"/>
</dbReference>
<reference evidence="19 20" key="1">
    <citation type="journal article" date="2018" name="Nat. Ecol. Evol.">
        <title>Genomic signatures of mitonuclear coevolution across populations of Tigriopus californicus.</title>
        <authorList>
            <person name="Barreto F.S."/>
            <person name="Watson E.T."/>
            <person name="Lima T.G."/>
            <person name="Willett C.S."/>
            <person name="Edmands S."/>
            <person name="Li W."/>
            <person name="Burton R.S."/>
        </authorList>
    </citation>
    <scope>NUCLEOTIDE SEQUENCE [LARGE SCALE GENOMIC DNA]</scope>
    <source>
        <strain evidence="19 20">San Diego</strain>
    </source>
</reference>
<evidence type="ECO:0000256" key="15">
    <source>
        <dbReference type="PROSITE-ProRule" id="PRU01023"/>
    </source>
</evidence>
<feature type="binding site" evidence="15">
    <location>
        <begin position="648"/>
        <end position="654"/>
    </location>
    <ligand>
        <name>S-adenosyl-L-methionine</name>
        <dbReference type="ChEBI" id="CHEBI:59789"/>
    </ligand>
</feature>
<feature type="domain" description="C3H1-type" evidence="17">
    <location>
        <begin position="1276"/>
        <end position="1304"/>
    </location>
</feature>
<evidence type="ECO:0000256" key="11">
    <source>
        <dbReference type="ARBA" id="ARBA00023002"/>
    </source>
</evidence>
<keyword evidence="9 14" id="KW-0862">Zinc</keyword>
<evidence type="ECO:0000256" key="13">
    <source>
        <dbReference type="ARBA" id="ARBA00023033"/>
    </source>
</evidence>
<dbReference type="CDD" id="cd11054">
    <property type="entry name" value="CYP24A1-like"/>
    <property type="match status" value="1"/>
</dbReference>
<keyword evidence="20" id="KW-1185">Reference proteome</keyword>
<dbReference type="InterPro" id="IPR000571">
    <property type="entry name" value="Znf_CCCH"/>
</dbReference>
<evidence type="ECO:0000256" key="12">
    <source>
        <dbReference type="ARBA" id="ARBA00023004"/>
    </source>
</evidence>
<evidence type="ECO:0000256" key="2">
    <source>
        <dbReference type="ARBA" id="ARBA00010617"/>
    </source>
</evidence>
<feature type="zinc finger region" description="C3H1-type" evidence="14">
    <location>
        <begin position="1276"/>
        <end position="1304"/>
    </location>
</feature>
<evidence type="ECO:0000256" key="8">
    <source>
        <dbReference type="ARBA" id="ARBA00022771"/>
    </source>
</evidence>
<evidence type="ECO:0000256" key="16">
    <source>
        <dbReference type="SAM" id="MobiDB-lite"/>
    </source>
</evidence>
<dbReference type="Proteomes" id="UP000318571">
    <property type="component" value="Chromosome 2"/>
</dbReference>
<keyword evidence="4" id="KW-0349">Heme</keyword>
<keyword evidence="5 15" id="KW-0808">Transferase</keyword>
<feature type="region of interest" description="Disordered" evidence="16">
    <location>
        <begin position="1203"/>
        <end position="1232"/>
    </location>
</feature>
<dbReference type="Pfam" id="PF00067">
    <property type="entry name" value="p450"/>
    <property type="match status" value="1"/>
</dbReference>
<evidence type="ECO:0000256" key="4">
    <source>
        <dbReference type="ARBA" id="ARBA00022617"/>
    </source>
</evidence>
<organism evidence="19 20">
    <name type="scientific">Tigriopus californicus</name>
    <name type="common">Marine copepod</name>
    <dbReference type="NCBI Taxonomy" id="6832"/>
    <lineage>
        <taxon>Eukaryota</taxon>
        <taxon>Metazoa</taxon>
        <taxon>Ecdysozoa</taxon>
        <taxon>Arthropoda</taxon>
        <taxon>Crustacea</taxon>
        <taxon>Multicrustacea</taxon>
        <taxon>Hexanauplia</taxon>
        <taxon>Copepoda</taxon>
        <taxon>Harpacticoida</taxon>
        <taxon>Harpacticidae</taxon>
        <taxon>Tigriopus</taxon>
    </lineage>
</organism>
<evidence type="ECO:0000313" key="19">
    <source>
        <dbReference type="EMBL" id="TRY75833.1"/>
    </source>
</evidence>
<dbReference type="Gene3D" id="3.40.50.150">
    <property type="entry name" value="Vaccinia Virus protein VP39"/>
    <property type="match status" value="1"/>
</dbReference>
<dbReference type="GO" id="GO:0004497">
    <property type="term" value="F:monooxygenase activity"/>
    <property type="evidence" value="ECO:0007669"/>
    <property type="project" value="UniProtKB-KW"/>
</dbReference>
<dbReference type="PROSITE" id="PS00086">
    <property type="entry name" value="CYTOCHROME_P450"/>
    <property type="match status" value="1"/>
</dbReference>
<evidence type="ECO:0000259" key="18">
    <source>
        <dbReference type="PROSITE" id="PS51686"/>
    </source>
</evidence>
<dbReference type="InterPro" id="IPR001678">
    <property type="entry name" value="MeTrfase_RsmB-F_NOP2_dom"/>
</dbReference>
<keyword evidence="11" id="KW-0560">Oxidoreductase</keyword>
<dbReference type="Gene3D" id="1.10.630.10">
    <property type="entry name" value="Cytochrome P450"/>
    <property type="match status" value="1"/>
</dbReference>
<dbReference type="SUPFAM" id="SSF53335">
    <property type="entry name" value="S-adenosyl-L-methionine-dependent methyltransferases"/>
    <property type="match status" value="1"/>
</dbReference>
<evidence type="ECO:0000256" key="7">
    <source>
        <dbReference type="ARBA" id="ARBA00022723"/>
    </source>
</evidence>
<keyword evidence="10 15" id="KW-0694">RNA-binding</keyword>
<dbReference type="PANTHER" id="PTHR22808">
    <property type="entry name" value="NCL1 YEAST -RELATED NOL1/NOP2/FMU SUN DOMAIN-CONTAINING"/>
    <property type="match status" value="1"/>
</dbReference>
<dbReference type="STRING" id="6832.A0A553PDS8"/>